<sequence>MARKKLERFEENAKMRHVIEPSREQVLEGLSLQGNWGQRIFGNDNPIVLELGCGKGEYTVALAKRNPGVNYIGVDIKGARIWYGAKEAEEAGLKNVAFLRTQIELLDHCFDGGEVSEIWITFPDPQIKHTRIKHRLTHPKFMMRYQYILKSKGLLHLKTDSEFLHGYTIGLLQLMGFPIHRVFHNIDKQDPRNNEPVLKEVQTHYEQLFREEGKAITYIRWSFE</sequence>
<keyword evidence="4 7" id="KW-0808">Transferase</keyword>
<feature type="binding site" evidence="7">
    <location>
        <position position="160"/>
    </location>
    <ligand>
        <name>substrate</name>
    </ligand>
</feature>
<feature type="binding site" evidence="7">
    <location>
        <position position="50"/>
    </location>
    <ligand>
        <name>S-adenosyl-L-methionine</name>
        <dbReference type="ChEBI" id="CHEBI:59789"/>
    </ligand>
</feature>
<dbReference type="Pfam" id="PF02390">
    <property type="entry name" value="Methyltransf_4"/>
    <property type="match status" value="1"/>
</dbReference>
<evidence type="ECO:0000256" key="4">
    <source>
        <dbReference type="ARBA" id="ARBA00022679"/>
    </source>
</evidence>
<evidence type="ECO:0000313" key="8">
    <source>
        <dbReference type="EMBL" id="QNR22697.1"/>
    </source>
</evidence>
<feature type="binding site" evidence="7">
    <location>
        <position position="128"/>
    </location>
    <ligand>
        <name>substrate</name>
    </ligand>
</feature>
<comment type="function">
    <text evidence="2 7">Catalyzes the formation of N(7)-methylguanine at position 46 (m7G46) in tRNA.</text>
</comment>
<dbReference type="AlphaFoldDB" id="A0A7H0VAE9"/>
<dbReference type="UniPathway" id="UPA00989"/>
<dbReference type="CDD" id="cd02440">
    <property type="entry name" value="AdoMet_MTases"/>
    <property type="match status" value="1"/>
</dbReference>
<evidence type="ECO:0000256" key="3">
    <source>
        <dbReference type="ARBA" id="ARBA00022603"/>
    </source>
</evidence>
<dbReference type="InterPro" id="IPR003358">
    <property type="entry name" value="tRNA_(Gua-N-7)_MeTrfase_Trmb"/>
</dbReference>
<dbReference type="RefSeq" id="WP_210757264.1">
    <property type="nucleotide sequence ID" value="NZ_CP060139.1"/>
</dbReference>
<keyword evidence="9" id="KW-1185">Reference proteome</keyword>
<dbReference type="Proteomes" id="UP000516305">
    <property type="component" value="Chromosome"/>
</dbReference>
<dbReference type="PANTHER" id="PTHR23417:SF14">
    <property type="entry name" value="PENTACOTRIPEPTIDE-REPEAT REGION OF PRORP DOMAIN-CONTAINING PROTEIN"/>
    <property type="match status" value="1"/>
</dbReference>
<gene>
    <name evidence="7 8" type="primary">trmB</name>
    <name evidence="8" type="ORF">H4K34_09915</name>
</gene>
<organism evidence="8 9">
    <name type="scientific">Croceimicrobium hydrocarbonivorans</name>
    <dbReference type="NCBI Taxonomy" id="2761580"/>
    <lineage>
        <taxon>Bacteria</taxon>
        <taxon>Pseudomonadati</taxon>
        <taxon>Bacteroidota</taxon>
        <taxon>Flavobacteriia</taxon>
        <taxon>Flavobacteriales</taxon>
        <taxon>Owenweeksiaceae</taxon>
        <taxon>Croceimicrobium</taxon>
    </lineage>
</organism>
<keyword evidence="5 7" id="KW-0949">S-adenosyl-L-methionine</keyword>
<reference evidence="8 9" key="1">
    <citation type="submission" date="2020-08" db="EMBL/GenBank/DDBJ databases">
        <title>Croceimicrobium hydrocarbonivorans gen. nov., sp. nov., a novel marine bacterium isolated from a bacterial consortium that degrades polyethylene terephthalate.</title>
        <authorList>
            <person name="Liu R."/>
        </authorList>
    </citation>
    <scope>NUCLEOTIDE SEQUENCE [LARGE SCALE GENOMIC DNA]</scope>
    <source>
        <strain evidence="8 9">A20-9</strain>
    </source>
</reference>
<dbReference type="PROSITE" id="PS51625">
    <property type="entry name" value="SAM_MT_TRMB"/>
    <property type="match status" value="1"/>
</dbReference>
<feature type="binding site" evidence="7">
    <location>
        <position position="75"/>
    </location>
    <ligand>
        <name>S-adenosyl-L-methionine</name>
        <dbReference type="ChEBI" id="CHEBI:59789"/>
    </ligand>
</feature>
<keyword evidence="3 7" id="KW-0489">Methyltransferase</keyword>
<comment type="pathway">
    <text evidence="7">tRNA modification; N(7)-methylguanine-tRNA biosynthesis.</text>
</comment>
<name>A0A7H0VAE9_9FLAO</name>
<dbReference type="EMBL" id="CP060139">
    <property type="protein sequence ID" value="QNR22697.1"/>
    <property type="molecule type" value="Genomic_DNA"/>
</dbReference>
<comment type="similarity">
    <text evidence="7">Belongs to the class I-like SAM-binding methyltransferase superfamily. TrmB family.</text>
</comment>
<accession>A0A7H0VAE9</accession>
<dbReference type="Gene3D" id="3.40.50.150">
    <property type="entry name" value="Vaccinia Virus protein VP39"/>
    <property type="match status" value="1"/>
</dbReference>
<dbReference type="PANTHER" id="PTHR23417">
    <property type="entry name" value="3-DEOXY-D-MANNO-OCTULOSONIC-ACID TRANSFERASE/TRNA GUANINE-N 7 - -METHYLTRANSFERASE"/>
    <property type="match status" value="1"/>
</dbReference>
<dbReference type="InterPro" id="IPR055361">
    <property type="entry name" value="tRNA_methyltr_TrmB_bact"/>
</dbReference>
<evidence type="ECO:0000256" key="7">
    <source>
        <dbReference type="HAMAP-Rule" id="MF_01057"/>
    </source>
</evidence>
<evidence type="ECO:0000256" key="6">
    <source>
        <dbReference type="ARBA" id="ARBA00022694"/>
    </source>
</evidence>
<comment type="catalytic activity">
    <reaction evidence="1 7">
        <text>guanosine(46) in tRNA + S-adenosyl-L-methionine = N(7)-methylguanosine(46) in tRNA + S-adenosyl-L-homocysteine</text>
        <dbReference type="Rhea" id="RHEA:42708"/>
        <dbReference type="Rhea" id="RHEA-COMP:10188"/>
        <dbReference type="Rhea" id="RHEA-COMP:10189"/>
        <dbReference type="ChEBI" id="CHEBI:57856"/>
        <dbReference type="ChEBI" id="CHEBI:59789"/>
        <dbReference type="ChEBI" id="CHEBI:74269"/>
        <dbReference type="ChEBI" id="CHEBI:74480"/>
        <dbReference type="EC" id="2.1.1.33"/>
    </reaction>
</comment>
<comment type="caution">
    <text evidence="7">Lacks conserved residue(s) required for the propagation of feature annotation.</text>
</comment>
<dbReference type="InterPro" id="IPR029063">
    <property type="entry name" value="SAM-dependent_MTases_sf"/>
</dbReference>
<dbReference type="EC" id="2.1.1.33" evidence="7"/>
<feature type="binding site" evidence="7">
    <location>
        <begin position="203"/>
        <end position="206"/>
    </location>
    <ligand>
        <name>substrate</name>
    </ligand>
</feature>
<feature type="binding site" evidence="7">
    <location>
        <position position="124"/>
    </location>
    <ligand>
        <name>S-adenosyl-L-methionine</name>
        <dbReference type="ChEBI" id="CHEBI:59789"/>
    </ligand>
</feature>
<dbReference type="HAMAP" id="MF_01057">
    <property type="entry name" value="tRNA_methyltr_TrmB"/>
    <property type="match status" value="1"/>
</dbReference>
<keyword evidence="6 7" id="KW-0819">tRNA processing</keyword>
<dbReference type="GO" id="GO:0043527">
    <property type="term" value="C:tRNA methyltransferase complex"/>
    <property type="evidence" value="ECO:0007669"/>
    <property type="project" value="TreeGrafter"/>
</dbReference>
<evidence type="ECO:0000256" key="5">
    <source>
        <dbReference type="ARBA" id="ARBA00022691"/>
    </source>
</evidence>
<evidence type="ECO:0000256" key="2">
    <source>
        <dbReference type="ARBA" id="ARBA00003015"/>
    </source>
</evidence>
<dbReference type="GO" id="GO:0008176">
    <property type="term" value="F:tRNA (guanine(46)-N7)-methyltransferase activity"/>
    <property type="evidence" value="ECO:0007669"/>
    <property type="project" value="UniProtKB-UniRule"/>
</dbReference>
<evidence type="ECO:0000313" key="9">
    <source>
        <dbReference type="Proteomes" id="UP000516305"/>
    </source>
</evidence>
<dbReference type="SUPFAM" id="SSF53335">
    <property type="entry name" value="S-adenosyl-L-methionine-dependent methyltransferases"/>
    <property type="match status" value="1"/>
</dbReference>
<dbReference type="NCBIfam" id="TIGR00091">
    <property type="entry name" value="tRNA (guanosine(46)-N7)-methyltransferase TrmB"/>
    <property type="match status" value="1"/>
</dbReference>
<dbReference type="KEGG" id="chyd:H4K34_09915"/>
<evidence type="ECO:0000256" key="1">
    <source>
        <dbReference type="ARBA" id="ARBA00000142"/>
    </source>
</evidence>
<protein>
    <recommendedName>
        <fullName evidence="7">tRNA (guanine-N(7)-)-methyltransferase</fullName>
        <ecNumber evidence="7">2.1.1.33</ecNumber>
    </recommendedName>
    <alternativeName>
        <fullName evidence="7">tRNA (guanine(46)-N(7))-methyltransferase</fullName>
    </alternativeName>
    <alternativeName>
        <fullName evidence="7">tRNA(m7G46)-methyltransferase</fullName>
    </alternativeName>
</protein>
<dbReference type="NCBIfam" id="NF001080">
    <property type="entry name" value="PRK00121.2-2"/>
    <property type="match status" value="1"/>
</dbReference>
<proteinExistence type="inferred from homology"/>